<name>X1U610_9ZZZZ</name>
<dbReference type="AlphaFoldDB" id="X1U610"/>
<accession>X1U610</accession>
<organism evidence="1">
    <name type="scientific">marine sediment metagenome</name>
    <dbReference type="NCBI Taxonomy" id="412755"/>
    <lineage>
        <taxon>unclassified sequences</taxon>
        <taxon>metagenomes</taxon>
        <taxon>ecological metagenomes</taxon>
    </lineage>
</organism>
<reference evidence="1" key="1">
    <citation type="journal article" date="2014" name="Front. Microbiol.">
        <title>High frequency of phylogenetically diverse reductive dehalogenase-homologous genes in deep subseafloor sedimentary metagenomes.</title>
        <authorList>
            <person name="Kawai M."/>
            <person name="Futagami T."/>
            <person name="Toyoda A."/>
            <person name="Takaki Y."/>
            <person name="Nishi S."/>
            <person name="Hori S."/>
            <person name="Arai W."/>
            <person name="Tsubouchi T."/>
            <person name="Morono Y."/>
            <person name="Uchiyama I."/>
            <person name="Ito T."/>
            <person name="Fujiyama A."/>
            <person name="Inagaki F."/>
            <person name="Takami H."/>
        </authorList>
    </citation>
    <scope>NUCLEOTIDE SEQUENCE</scope>
    <source>
        <strain evidence="1">Expedition CK06-06</strain>
    </source>
</reference>
<comment type="caution">
    <text evidence="1">The sequence shown here is derived from an EMBL/GenBank/DDBJ whole genome shotgun (WGS) entry which is preliminary data.</text>
</comment>
<proteinExistence type="predicted"/>
<evidence type="ECO:0000313" key="1">
    <source>
        <dbReference type="EMBL" id="GAI87754.1"/>
    </source>
</evidence>
<gene>
    <name evidence="1" type="ORF">S12H4_15591</name>
</gene>
<protein>
    <submittedName>
        <fullName evidence="1">Uncharacterized protein</fullName>
    </submittedName>
</protein>
<dbReference type="EMBL" id="BARW01007501">
    <property type="protein sequence ID" value="GAI87754.1"/>
    <property type="molecule type" value="Genomic_DNA"/>
</dbReference>
<sequence length="162" mass="18785">MPTVKDIPGFGEIGLYPTDKRIDLYRVTGLAPTYDPQAPGIGIFENVTMNWWVPRTIGFKIDYPFMLNGNVENNRMLAINQLFLLREAELFKEWIDGLYPEENTTITQVEVPIKEIACYPADFRFATLEGSFWCNHIDWQYDLKICSYIDLSKCKEIERSAT</sequence>